<dbReference type="EMBL" id="MIPY01000052">
    <property type="protein sequence ID" value="OES25262.1"/>
    <property type="molecule type" value="Genomic_DNA"/>
</dbReference>
<proteinExistence type="predicted"/>
<protein>
    <submittedName>
        <fullName evidence="1">Uncharacterized protein</fullName>
    </submittedName>
</protein>
<name>A0AB36FSI8_ALTMA</name>
<sequence>MGSQRLDTDIKISETISILIVHDVKNMIVKSILNKESIGT</sequence>
<comment type="caution">
    <text evidence="1">The sequence shown here is derived from an EMBL/GenBank/DDBJ whole genome shotgun (WGS) entry which is preliminary data.</text>
</comment>
<reference evidence="1 2" key="1">
    <citation type="submission" date="2016-09" db="EMBL/GenBank/DDBJ databases">
        <title>Draft Genome Sequence of four Alteromonas macleodii strains isolated from copper coupons and grown long-term at elevated copper levels.</title>
        <authorList>
            <person name="Cusick K."/>
            <person name="Dale J."/>
            <person name="Little B."/>
            <person name="Biffinger J."/>
        </authorList>
    </citation>
    <scope>NUCLEOTIDE SEQUENCE [LARGE SCALE GENOMIC DNA]</scope>
    <source>
        <strain evidence="1 2">KCP01</strain>
    </source>
</reference>
<evidence type="ECO:0000313" key="2">
    <source>
        <dbReference type="Proteomes" id="UP000095392"/>
    </source>
</evidence>
<evidence type="ECO:0000313" key="1">
    <source>
        <dbReference type="EMBL" id="OES25262.1"/>
    </source>
</evidence>
<accession>A0AB36FSI8</accession>
<organism evidence="1 2">
    <name type="scientific">Alteromonas macleodii</name>
    <name type="common">Pseudoalteromonas macleodii</name>
    <dbReference type="NCBI Taxonomy" id="28108"/>
    <lineage>
        <taxon>Bacteria</taxon>
        <taxon>Pseudomonadati</taxon>
        <taxon>Pseudomonadota</taxon>
        <taxon>Gammaproteobacteria</taxon>
        <taxon>Alteromonadales</taxon>
        <taxon>Alteromonadaceae</taxon>
        <taxon>Alteromonas/Salinimonas group</taxon>
        <taxon>Alteromonas</taxon>
    </lineage>
</organism>
<dbReference type="AlphaFoldDB" id="A0AB36FSI8"/>
<keyword evidence="2" id="KW-1185">Reference proteome</keyword>
<gene>
    <name evidence="1" type="ORF">BFV95_4473</name>
</gene>
<dbReference type="Proteomes" id="UP000095392">
    <property type="component" value="Unassembled WGS sequence"/>
</dbReference>